<dbReference type="EMBL" id="HACG01012629">
    <property type="protein sequence ID" value="CEK59494.1"/>
    <property type="molecule type" value="Transcribed_RNA"/>
</dbReference>
<reference evidence="2" key="1">
    <citation type="submission" date="2014-12" db="EMBL/GenBank/DDBJ databases">
        <title>Insight into the proteome of Arion vulgaris.</title>
        <authorList>
            <person name="Aradska J."/>
            <person name="Bulat T."/>
            <person name="Smidak R."/>
            <person name="Sarate P."/>
            <person name="Gangsoo J."/>
            <person name="Sialana F."/>
            <person name="Bilban M."/>
            <person name="Lubec G."/>
        </authorList>
    </citation>
    <scope>NUCLEOTIDE SEQUENCE</scope>
    <source>
        <tissue evidence="2">Skin</tissue>
    </source>
</reference>
<feature type="non-terminal residue" evidence="2">
    <location>
        <position position="1"/>
    </location>
</feature>
<evidence type="ECO:0000256" key="1">
    <source>
        <dbReference type="SAM" id="MobiDB-lite"/>
    </source>
</evidence>
<feature type="compositionally biased region" description="Low complexity" evidence="1">
    <location>
        <begin position="7"/>
        <end position="20"/>
    </location>
</feature>
<sequence length="73" mass="7751">AANTEYPENTDNPNSNNTENAGLVIEGIATGQENELNKPDSSDNSSSSSGTTEIDIMDIDLDYNDAELAEADQ</sequence>
<name>A0A0B6YTB9_9EUPU</name>
<feature type="region of interest" description="Disordered" evidence="1">
    <location>
        <begin position="1"/>
        <end position="59"/>
    </location>
</feature>
<evidence type="ECO:0000313" key="2">
    <source>
        <dbReference type="EMBL" id="CEK59494.1"/>
    </source>
</evidence>
<proteinExistence type="predicted"/>
<gene>
    <name evidence="2" type="primary">ORF36502</name>
</gene>
<protein>
    <submittedName>
        <fullName evidence="2">Uncharacterized protein</fullName>
    </submittedName>
</protein>
<accession>A0A0B6YTB9</accession>
<organism evidence="2">
    <name type="scientific">Arion vulgaris</name>
    <dbReference type="NCBI Taxonomy" id="1028688"/>
    <lineage>
        <taxon>Eukaryota</taxon>
        <taxon>Metazoa</taxon>
        <taxon>Spiralia</taxon>
        <taxon>Lophotrochozoa</taxon>
        <taxon>Mollusca</taxon>
        <taxon>Gastropoda</taxon>
        <taxon>Heterobranchia</taxon>
        <taxon>Euthyneura</taxon>
        <taxon>Panpulmonata</taxon>
        <taxon>Eupulmonata</taxon>
        <taxon>Stylommatophora</taxon>
        <taxon>Helicina</taxon>
        <taxon>Arionoidea</taxon>
        <taxon>Arionidae</taxon>
        <taxon>Arion</taxon>
    </lineage>
</organism>
<dbReference type="AlphaFoldDB" id="A0A0B6YTB9"/>